<dbReference type="PROSITE" id="PS00211">
    <property type="entry name" value="ABC_TRANSPORTER_1"/>
    <property type="match status" value="1"/>
</dbReference>
<dbReference type="Pfam" id="PF00005">
    <property type="entry name" value="ABC_tran"/>
    <property type="match status" value="1"/>
</dbReference>
<dbReference type="SMART" id="SM00382">
    <property type="entry name" value="AAA"/>
    <property type="match status" value="1"/>
</dbReference>
<dbReference type="PROSITE" id="PS50893">
    <property type="entry name" value="ABC_TRANSPORTER_2"/>
    <property type="match status" value="1"/>
</dbReference>
<dbReference type="PANTHER" id="PTHR43166">
    <property type="entry name" value="AMINO ACID IMPORT ATP-BINDING PROTEIN"/>
    <property type="match status" value="1"/>
</dbReference>
<evidence type="ECO:0000256" key="7">
    <source>
        <dbReference type="ARBA" id="ARBA00023136"/>
    </source>
</evidence>
<feature type="domain" description="ABC transporter" evidence="8">
    <location>
        <begin position="2"/>
        <end position="236"/>
    </location>
</feature>
<keyword evidence="7" id="KW-0472">Membrane</keyword>
<evidence type="ECO:0000256" key="5">
    <source>
        <dbReference type="ARBA" id="ARBA00022741"/>
    </source>
</evidence>
<dbReference type="GO" id="GO:0005886">
    <property type="term" value="C:plasma membrane"/>
    <property type="evidence" value="ECO:0007669"/>
    <property type="project" value="UniProtKB-SubCell"/>
</dbReference>
<dbReference type="SUPFAM" id="SSF52540">
    <property type="entry name" value="P-loop containing nucleoside triphosphate hydrolases"/>
    <property type="match status" value="1"/>
</dbReference>
<keyword evidence="5" id="KW-0547">Nucleotide-binding</keyword>
<keyword evidence="3" id="KW-0813">Transport</keyword>
<dbReference type="Gene3D" id="3.40.50.300">
    <property type="entry name" value="P-loop containing nucleotide triphosphate hydrolases"/>
    <property type="match status" value="1"/>
</dbReference>
<evidence type="ECO:0000259" key="8">
    <source>
        <dbReference type="PROSITE" id="PS50893"/>
    </source>
</evidence>
<dbReference type="CDD" id="cd03262">
    <property type="entry name" value="ABC_HisP_GlnQ"/>
    <property type="match status" value="1"/>
</dbReference>
<evidence type="ECO:0000256" key="6">
    <source>
        <dbReference type="ARBA" id="ARBA00022840"/>
    </source>
</evidence>
<dbReference type="GO" id="GO:0005524">
    <property type="term" value="F:ATP binding"/>
    <property type="evidence" value="ECO:0007669"/>
    <property type="project" value="UniProtKB-KW"/>
</dbReference>
<evidence type="ECO:0000313" key="9">
    <source>
        <dbReference type="EMBL" id="VFU19376.1"/>
    </source>
</evidence>
<proteinExistence type="inferred from homology"/>
<dbReference type="AlphaFoldDB" id="A0A485M7Z8"/>
<keyword evidence="4" id="KW-1003">Cell membrane</keyword>
<evidence type="ECO:0000256" key="2">
    <source>
        <dbReference type="ARBA" id="ARBA00005417"/>
    </source>
</evidence>
<dbReference type="InterPro" id="IPR050086">
    <property type="entry name" value="MetN_ABC_transporter-like"/>
</dbReference>
<gene>
    <name evidence="9" type="ORF">SCFA_80004</name>
</gene>
<keyword evidence="6" id="KW-0067">ATP-binding</keyword>
<dbReference type="InterPro" id="IPR027417">
    <property type="entry name" value="P-loop_NTPase"/>
</dbReference>
<dbReference type="EMBL" id="CAADRN010000383">
    <property type="protein sequence ID" value="VFU19376.1"/>
    <property type="molecule type" value="Genomic_DNA"/>
</dbReference>
<organism evidence="9">
    <name type="scientific">anaerobic digester metagenome</name>
    <dbReference type="NCBI Taxonomy" id="1263854"/>
    <lineage>
        <taxon>unclassified sequences</taxon>
        <taxon>metagenomes</taxon>
        <taxon>ecological metagenomes</taxon>
    </lineage>
</organism>
<dbReference type="GO" id="GO:0016887">
    <property type="term" value="F:ATP hydrolysis activity"/>
    <property type="evidence" value="ECO:0007669"/>
    <property type="project" value="InterPro"/>
</dbReference>
<dbReference type="PANTHER" id="PTHR43166:SF9">
    <property type="entry name" value="GLUTAMATE_ASPARTATE IMPORT ATP-BINDING PROTEIN GLTL"/>
    <property type="match status" value="1"/>
</dbReference>
<sequence length="361" mass="40893">MISIRNLSKSFGDNLIFKDINVDIEDGEVVAVIGPSGCGKSTFIRCINLLEQPDSGQIFIGEQEITKKGVDLDSVRRKLGMVFQSFSLFSHKTVLENVILAPVNVLKLNQKQAVREALEYLELVGIANRADHLPDQLSGGQKQRVAIARCLAMHPEAILFDEPTSALDPTMVDEVLSVIRKLVRKGLTCIIVTHEMNFAKSIAAKVLYMDEQGIYESGTPSDIFDHPQKEKTKIFINKLKVFTGEYAVAEIDFYEVMKQVTEYCLKYDMSKRETNKINLICEEYVTYLMKRKVSGEMLTISVRYNENDNSKEIMFKDNYPPENHLESENFDELSAMLIRGLASSVAYRRVDGQNVLELKLK</sequence>
<comment type="subcellular location">
    <subcellularLocation>
        <location evidence="1">Cell membrane</location>
        <topology evidence="1">Peripheral membrane protein</topology>
    </subcellularLocation>
</comment>
<reference evidence="9" key="1">
    <citation type="submission" date="2019-03" db="EMBL/GenBank/DDBJ databases">
        <authorList>
            <person name="Hao L."/>
        </authorList>
    </citation>
    <scope>NUCLEOTIDE SEQUENCE</scope>
</reference>
<name>A0A485M7Z8_9ZZZZ</name>
<dbReference type="InterPro" id="IPR003593">
    <property type="entry name" value="AAA+_ATPase"/>
</dbReference>
<accession>A0A485M7Z8</accession>
<dbReference type="InterPro" id="IPR017871">
    <property type="entry name" value="ABC_transporter-like_CS"/>
</dbReference>
<comment type="similarity">
    <text evidence="2">Belongs to the ABC transporter superfamily.</text>
</comment>
<evidence type="ECO:0000256" key="3">
    <source>
        <dbReference type="ARBA" id="ARBA00022448"/>
    </source>
</evidence>
<protein>
    <submittedName>
        <fullName evidence="9">ABC-type polar amino acid transport system, ATPase component</fullName>
    </submittedName>
</protein>
<dbReference type="InterPro" id="IPR003439">
    <property type="entry name" value="ABC_transporter-like_ATP-bd"/>
</dbReference>
<evidence type="ECO:0000256" key="1">
    <source>
        <dbReference type="ARBA" id="ARBA00004202"/>
    </source>
</evidence>
<evidence type="ECO:0000256" key="4">
    <source>
        <dbReference type="ARBA" id="ARBA00022475"/>
    </source>
</evidence>